<name>A0A371HWW2_MUCPR</name>
<accession>A0A371HWW2</accession>
<dbReference type="AlphaFoldDB" id="A0A371HWW2"/>
<evidence type="ECO:0000256" key="1">
    <source>
        <dbReference type="SAM" id="MobiDB-lite"/>
    </source>
</evidence>
<feature type="region of interest" description="Disordered" evidence="1">
    <location>
        <begin position="51"/>
        <end position="71"/>
    </location>
</feature>
<comment type="caution">
    <text evidence="2">The sequence shown here is derived from an EMBL/GenBank/DDBJ whole genome shotgun (WGS) entry which is preliminary data.</text>
</comment>
<reference evidence="2" key="1">
    <citation type="submission" date="2018-05" db="EMBL/GenBank/DDBJ databases">
        <title>Draft genome of Mucuna pruriens seed.</title>
        <authorList>
            <person name="Nnadi N.E."/>
            <person name="Vos R."/>
            <person name="Hasami M.H."/>
            <person name="Devisetty U.K."/>
            <person name="Aguiy J.C."/>
        </authorList>
    </citation>
    <scope>NUCLEOTIDE SEQUENCE [LARGE SCALE GENOMIC DNA]</scope>
    <source>
        <strain evidence="2">JCA_2017</strain>
    </source>
</reference>
<dbReference type="EMBL" id="QJKJ01001504">
    <property type="protein sequence ID" value="RDY07280.1"/>
    <property type="molecule type" value="Genomic_DNA"/>
</dbReference>
<dbReference type="Proteomes" id="UP000257109">
    <property type="component" value="Unassembled WGS sequence"/>
</dbReference>
<feature type="non-terminal residue" evidence="2">
    <location>
        <position position="1"/>
    </location>
</feature>
<evidence type="ECO:0000313" key="3">
    <source>
        <dbReference type="Proteomes" id="UP000257109"/>
    </source>
</evidence>
<evidence type="ECO:0000313" key="2">
    <source>
        <dbReference type="EMBL" id="RDY07280.1"/>
    </source>
</evidence>
<sequence length="71" mass="8167">MIEDRLTGHQGHVYVTKERLTNWMAEALPDQYPVKIANNKFPSNDNTILMCEDPSQPDKPVEELEGINLRD</sequence>
<protein>
    <submittedName>
        <fullName evidence="2">Uncharacterized protein</fullName>
    </submittedName>
</protein>
<proteinExistence type="predicted"/>
<organism evidence="2 3">
    <name type="scientific">Mucuna pruriens</name>
    <name type="common">Velvet bean</name>
    <name type="synonym">Dolichos pruriens</name>
    <dbReference type="NCBI Taxonomy" id="157652"/>
    <lineage>
        <taxon>Eukaryota</taxon>
        <taxon>Viridiplantae</taxon>
        <taxon>Streptophyta</taxon>
        <taxon>Embryophyta</taxon>
        <taxon>Tracheophyta</taxon>
        <taxon>Spermatophyta</taxon>
        <taxon>Magnoliopsida</taxon>
        <taxon>eudicotyledons</taxon>
        <taxon>Gunneridae</taxon>
        <taxon>Pentapetalae</taxon>
        <taxon>rosids</taxon>
        <taxon>fabids</taxon>
        <taxon>Fabales</taxon>
        <taxon>Fabaceae</taxon>
        <taxon>Papilionoideae</taxon>
        <taxon>50 kb inversion clade</taxon>
        <taxon>NPAAA clade</taxon>
        <taxon>indigoferoid/millettioid clade</taxon>
        <taxon>Phaseoleae</taxon>
        <taxon>Mucuna</taxon>
    </lineage>
</organism>
<gene>
    <name evidence="2" type="ORF">CR513_08620</name>
</gene>
<keyword evidence="3" id="KW-1185">Reference proteome</keyword>